<evidence type="ECO:0000313" key="7">
    <source>
        <dbReference type="EnsemblProtists" id="PYU1_T003051"/>
    </source>
</evidence>
<feature type="compositionally biased region" description="Basic and acidic residues" evidence="5">
    <location>
        <begin position="170"/>
        <end position="187"/>
    </location>
</feature>
<dbReference type="STRING" id="431595.K3WDL0"/>
<dbReference type="PANTHER" id="PTHR47794:SF1">
    <property type="entry name" value="VACUOLAR PROTEIN SORTING-ASSOCIATED PROTEIN 27"/>
    <property type="match status" value="1"/>
</dbReference>
<dbReference type="CDD" id="cd15760">
    <property type="entry name" value="FYVE_scVPS27p_like"/>
    <property type="match status" value="1"/>
</dbReference>
<proteinExistence type="predicted"/>
<dbReference type="GO" id="GO:0033565">
    <property type="term" value="C:ESCRT-0 complex"/>
    <property type="evidence" value="ECO:0007669"/>
    <property type="project" value="TreeGrafter"/>
</dbReference>
<dbReference type="InterPro" id="IPR011011">
    <property type="entry name" value="Znf_FYVE_PHD"/>
</dbReference>
<organism evidence="7 8">
    <name type="scientific">Globisporangium ultimum (strain ATCC 200006 / CBS 805.95 / DAOM BR144)</name>
    <name type="common">Pythium ultimum</name>
    <dbReference type="NCBI Taxonomy" id="431595"/>
    <lineage>
        <taxon>Eukaryota</taxon>
        <taxon>Sar</taxon>
        <taxon>Stramenopiles</taxon>
        <taxon>Oomycota</taxon>
        <taxon>Peronosporomycetes</taxon>
        <taxon>Pythiales</taxon>
        <taxon>Pythiaceae</taxon>
        <taxon>Globisporangium</taxon>
    </lineage>
</organism>
<dbReference type="AlphaFoldDB" id="K3WDL0"/>
<protein>
    <recommendedName>
        <fullName evidence="6">FYVE-type domain-containing protein</fullName>
    </recommendedName>
</protein>
<dbReference type="SUPFAM" id="SSF57903">
    <property type="entry name" value="FYVE/PHD zinc finger"/>
    <property type="match status" value="1"/>
</dbReference>
<dbReference type="InterPro" id="IPR013083">
    <property type="entry name" value="Znf_RING/FYVE/PHD"/>
</dbReference>
<dbReference type="GO" id="GO:0043328">
    <property type="term" value="P:protein transport to vacuole involved in ubiquitin-dependent protein catabolic process via the multivesicular body sorting pathway"/>
    <property type="evidence" value="ECO:0007669"/>
    <property type="project" value="TreeGrafter"/>
</dbReference>
<dbReference type="HOGENOM" id="CLU_654658_0_0_1"/>
<dbReference type="InParanoid" id="K3WDL0"/>
<evidence type="ECO:0000256" key="2">
    <source>
        <dbReference type="ARBA" id="ARBA00022771"/>
    </source>
</evidence>
<dbReference type="GO" id="GO:0006623">
    <property type="term" value="P:protein targeting to vacuole"/>
    <property type="evidence" value="ECO:0007669"/>
    <property type="project" value="TreeGrafter"/>
</dbReference>
<reference evidence="8" key="2">
    <citation type="submission" date="2010-04" db="EMBL/GenBank/DDBJ databases">
        <authorList>
            <person name="Buell R."/>
            <person name="Hamilton J."/>
            <person name="Hostetler J."/>
        </authorList>
    </citation>
    <scope>NUCLEOTIDE SEQUENCE [LARGE SCALE GENOMIC DNA]</scope>
    <source>
        <strain evidence="8">DAOM:BR144</strain>
    </source>
</reference>
<keyword evidence="3" id="KW-0862">Zinc</keyword>
<keyword evidence="1" id="KW-0479">Metal-binding</keyword>
<evidence type="ECO:0000256" key="3">
    <source>
        <dbReference type="ARBA" id="ARBA00022833"/>
    </source>
</evidence>
<evidence type="ECO:0000313" key="8">
    <source>
        <dbReference type="Proteomes" id="UP000019132"/>
    </source>
</evidence>
<dbReference type="eggNOG" id="KOG1818">
    <property type="taxonomic scope" value="Eukaryota"/>
</dbReference>
<dbReference type="GO" id="GO:0032266">
    <property type="term" value="F:phosphatidylinositol-3-phosphate binding"/>
    <property type="evidence" value="ECO:0007669"/>
    <property type="project" value="TreeGrafter"/>
</dbReference>
<dbReference type="GO" id="GO:0008270">
    <property type="term" value="F:zinc ion binding"/>
    <property type="evidence" value="ECO:0007669"/>
    <property type="project" value="UniProtKB-KW"/>
</dbReference>
<feature type="domain" description="FYVE-type" evidence="6">
    <location>
        <begin position="327"/>
        <end position="388"/>
    </location>
</feature>
<dbReference type="PROSITE" id="PS50178">
    <property type="entry name" value="ZF_FYVE"/>
    <property type="match status" value="1"/>
</dbReference>
<evidence type="ECO:0000256" key="5">
    <source>
        <dbReference type="SAM" id="MobiDB-lite"/>
    </source>
</evidence>
<dbReference type="Proteomes" id="UP000019132">
    <property type="component" value="Unassembled WGS sequence"/>
</dbReference>
<reference evidence="7" key="3">
    <citation type="submission" date="2015-02" db="UniProtKB">
        <authorList>
            <consortium name="EnsemblProtists"/>
        </authorList>
    </citation>
    <scope>IDENTIFICATION</scope>
    <source>
        <strain evidence="7">DAOM BR144</strain>
    </source>
</reference>
<keyword evidence="8" id="KW-1185">Reference proteome</keyword>
<dbReference type="EMBL" id="GL376628">
    <property type="status" value="NOT_ANNOTATED_CDS"/>
    <property type="molecule type" value="Genomic_DNA"/>
</dbReference>
<dbReference type="GO" id="GO:0043130">
    <property type="term" value="F:ubiquitin binding"/>
    <property type="evidence" value="ECO:0007669"/>
    <property type="project" value="TreeGrafter"/>
</dbReference>
<name>K3WDL0_GLOUD</name>
<dbReference type="VEuPathDB" id="FungiDB:PYU1_G003047"/>
<evidence type="ECO:0000256" key="1">
    <source>
        <dbReference type="ARBA" id="ARBA00022723"/>
    </source>
</evidence>
<feature type="region of interest" description="Disordered" evidence="5">
    <location>
        <begin position="126"/>
        <end position="253"/>
    </location>
</feature>
<reference evidence="8" key="1">
    <citation type="journal article" date="2010" name="Genome Biol.">
        <title>Genome sequence of the necrotrophic plant pathogen Pythium ultimum reveals original pathogenicity mechanisms and effector repertoire.</title>
        <authorList>
            <person name="Levesque C.A."/>
            <person name="Brouwer H."/>
            <person name="Cano L."/>
            <person name="Hamilton J.P."/>
            <person name="Holt C."/>
            <person name="Huitema E."/>
            <person name="Raffaele S."/>
            <person name="Robideau G.P."/>
            <person name="Thines M."/>
            <person name="Win J."/>
            <person name="Zerillo M.M."/>
            <person name="Beakes G.W."/>
            <person name="Boore J.L."/>
            <person name="Busam D."/>
            <person name="Dumas B."/>
            <person name="Ferriera S."/>
            <person name="Fuerstenberg S.I."/>
            <person name="Gachon C.M."/>
            <person name="Gaulin E."/>
            <person name="Govers F."/>
            <person name="Grenville-Briggs L."/>
            <person name="Horner N."/>
            <person name="Hostetler J."/>
            <person name="Jiang R.H."/>
            <person name="Johnson J."/>
            <person name="Krajaejun T."/>
            <person name="Lin H."/>
            <person name="Meijer H.J."/>
            <person name="Moore B."/>
            <person name="Morris P."/>
            <person name="Phuntmart V."/>
            <person name="Puiu D."/>
            <person name="Shetty J."/>
            <person name="Stajich J.E."/>
            <person name="Tripathy S."/>
            <person name="Wawra S."/>
            <person name="van West P."/>
            <person name="Whitty B.R."/>
            <person name="Coutinho P.M."/>
            <person name="Henrissat B."/>
            <person name="Martin F."/>
            <person name="Thomas P.D."/>
            <person name="Tyler B.M."/>
            <person name="De Vries R.P."/>
            <person name="Kamoun S."/>
            <person name="Yandell M."/>
            <person name="Tisserat N."/>
            <person name="Buell C.R."/>
        </authorList>
    </citation>
    <scope>NUCLEOTIDE SEQUENCE</scope>
    <source>
        <strain evidence="8">DAOM:BR144</strain>
    </source>
</reference>
<dbReference type="Pfam" id="PF01363">
    <property type="entry name" value="FYVE"/>
    <property type="match status" value="1"/>
</dbReference>
<keyword evidence="2 4" id="KW-0863">Zinc-finger</keyword>
<accession>K3WDL0</accession>
<dbReference type="InterPro" id="IPR017455">
    <property type="entry name" value="Znf_FYVE-rel"/>
</dbReference>
<evidence type="ECO:0000256" key="4">
    <source>
        <dbReference type="PROSITE-ProRule" id="PRU00091"/>
    </source>
</evidence>
<dbReference type="InterPro" id="IPR000306">
    <property type="entry name" value="Znf_FYVE"/>
</dbReference>
<dbReference type="PANTHER" id="PTHR47794">
    <property type="entry name" value="VACUOLAR PROTEIN SORTING-ASSOCIATED PROTEIN 27"/>
    <property type="match status" value="1"/>
</dbReference>
<sequence length="424" mass="47559">MDRDFLHAINGDWDALLVAMRESRSLVHRTDSSGMSILHWICLHQDIPTDVVIKVVFANPHAVRLRNDAGHLPIDLAVQAECSERTLEILRAAYSGAEDHTEEPEPPLVEMEFGHSYFDNNSMLLNQPLPSHFEQPRHVQSPPAGGYHQNNRYGDEPSHQMIMYSSNNNDNDHDSRSFRGRNESRDYPEDDDDRYSARPLPHTPAPSSIRSRRPSMPQPRQQDNKPLHAIYSDQIGTEPPRDRTRSQSTGSTYHSMALTEQRLQQREQDLISYAAEDHHNDHLFETALGKPDMNMILGGVPSSSKPADAWGKAGAKGRTQSSFPPRWKQSRSCHVCAAQFSMLTKRRHHCRNCGQSVCGGHSTNRVSLPKYGLLDPQRICDKCFLSGHHMAAVLPQGSGSFGINSIASSQTSSYQPSPQVAYGR</sequence>
<feature type="compositionally biased region" description="Low complexity" evidence="5">
    <location>
        <begin position="206"/>
        <end position="221"/>
    </location>
</feature>
<evidence type="ECO:0000259" key="6">
    <source>
        <dbReference type="PROSITE" id="PS50178"/>
    </source>
</evidence>
<dbReference type="Gene3D" id="3.30.40.10">
    <property type="entry name" value="Zinc/RING finger domain, C3HC4 (zinc finger)"/>
    <property type="match status" value="1"/>
</dbReference>
<dbReference type="SMART" id="SM00064">
    <property type="entry name" value="FYVE"/>
    <property type="match status" value="1"/>
</dbReference>
<dbReference type="EnsemblProtists" id="PYU1_T003051">
    <property type="protein sequence ID" value="PYU1_T003051"/>
    <property type="gene ID" value="PYU1_G003047"/>
</dbReference>